<dbReference type="SUPFAM" id="SSF48403">
    <property type="entry name" value="Ankyrin repeat"/>
    <property type="match status" value="1"/>
</dbReference>
<proteinExistence type="predicted"/>
<evidence type="ECO:0000256" key="1">
    <source>
        <dbReference type="SAM" id="Coils"/>
    </source>
</evidence>
<dbReference type="AlphaFoldDB" id="A0A9W9Y6K1"/>
<reference evidence="3" key="1">
    <citation type="submission" date="2022-12" db="EMBL/GenBank/DDBJ databases">
        <authorList>
            <person name="Petersen C."/>
        </authorList>
    </citation>
    <scope>NUCLEOTIDE SEQUENCE</scope>
    <source>
        <strain evidence="3">IBT 29495</strain>
    </source>
</reference>
<evidence type="ECO:0008006" key="5">
    <source>
        <dbReference type="Google" id="ProtNLM"/>
    </source>
</evidence>
<name>A0A9W9Y6K1_9EURO</name>
<feature type="coiled-coil region" evidence="1">
    <location>
        <begin position="36"/>
        <end position="88"/>
    </location>
</feature>
<dbReference type="EMBL" id="JAPWDS010000001">
    <property type="protein sequence ID" value="KAJ5520298.1"/>
    <property type="molecule type" value="Genomic_DNA"/>
</dbReference>
<keyword evidence="1" id="KW-0175">Coiled coil</keyword>
<protein>
    <recommendedName>
        <fullName evidence="5">Fungal N-terminal domain-containing protein</fullName>
    </recommendedName>
</protein>
<dbReference type="OrthoDB" id="1577640at2759"/>
<comment type="caution">
    <text evidence="3">The sequence shown here is derived from an EMBL/GenBank/DDBJ whole genome shotgun (WGS) entry which is preliminary data.</text>
</comment>
<reference evidence="3" key="2">
    <citation type="journal article" date="2023" name="IMA Fungus">
        <title>Comparative genomic study of the Penicillium genus elucidates a diverse pangenome and 15 lateral gene transfer events.</title>
        <authorList>
            <person name="Petersen C."/>
            <person name="Sorensen T."/>
            <person name="Nielsen M.R."/>
            <person name="Sondergaard T.E."/>
            <person name="Sorensen J.L."/>
            <person name="Fitzpatrick D.A."/>
            <person name="Frisvad J.C."/>
            <person name="Nielsen K.L."/>
        </authorList>
    </citation>
    <scope>NUCLEOTIDE SEQUENCE</scope>
    <source>
        <strain evidence="3">IBT 29495</strain>
    </source>
</reference>
<organism evidence="3 4">
    <name type="scientific">Penicillium fimorum</name>
    <dbReference type="NCBI Taxonomy" id="1882269"/>
    <lineage>
        <taxon>Eukaryota</taxon>
        <taxon>Fungi</taxon>
        <taxon>Dikarya</taxon>
        <taxon>Ascomycota</taxon>
        <taxon>Pezizomycotina</taxon>
        <taxon>Eurotiomycetes</taxon>
        <taxon>Eurotiomycetidae</taxon>
        <taxon>Eurotiales</taxon>
        <taxon>Aspergillaceae</taxon>
        <taxon>Penicillium</taxon>
    </lineage>
</organism>
<keyword evidence="4" id="KW-1185">Reference proteome</keyword>
<sequence>MAELAGAAVGIISLGLQVCQGIVSYSQAWRGYDEKIQNTRNKAESIRILLKTLRETIEELQQTRPEVAADLEEKAMRMRSSIDKLRKIIDRFKPARSEVFLDKVRTQLKKSVYYFQKDNLQDMQNHLDQIQNVLQTSLLIYNWQDQRESRAMQISIYEEMRSMHSTLGMAISSTDMPPPSVLQLACDSQRKQLPMMMSDSGQMVQKNLAVDRYDMYTRGVWTLTIFSNRLPNRRIWTKAQSKAVTRAYIYHSRLLSFAISASFSMIRGAGGLSIAPTLRIQSLWQEDSDRHSEIRKIIYFNNDDSLIPGLLNAFSEQRLSPYDTSLKYGGIQSLMDIFCFEICMHKDIYDPQNVSETIKFMLECGMKPKKEDHFGFTALMDICSTAVLRMEDLPLISNLIESSGPLQIYFPDLVQAPEIAKATIQQSEERLKDALESGQDTPNDKIGNTCPLELAFRWPKGIKILLQSGANPQLHISLLIIAEGEKYHASAALLLEAGYKIQMMDLIDSEKCNDGGRRYSLLINELAARRRRLCTLAESSLPLDQMPPLGGSTTNICRALTVHGIDIPITLPFVISSMGSTEIYQTPLSPESKDFVKIMDSMYDIGFHDVDLPDQYGRTPLMTITVRPFRGDGPLVLTKCAAWLMSKGASIERKLPNSNAKVAHPLTLQYIGLHESLDWEIHVFFVSPTKDCCICACSSGGCTTLSVALLYIVWIASLREVRSRAGCFRKLIPSLVAWQDCWPDVSRAIVRTLTVDALGLTHTCCTEIRIAESVWMARLPKQERDEAEINRILDDQHFLIKEFEDLMEEMESKLDEIGLPLKEFLDGYWYDRVIEYLSTCDQYDEEHVTEARRMGIFLEAEEFCIPDRVSLQLRAQVQDLQDDSLLDGPKSSATA</sequence>
<dbReference type="Proteomes" id="UP001149954">
    <property type="component" value="Unassembled WGS sequence"/>
</dbReference>
<dbReference type="Gene3D" id="1.25.40.20">
    <property type="entry name" value="Ankyrin repeat-containing domain"/>
    <property type="match status" value="1"/>
</dbReference>
<evidence type="ECO:0000313" key="3">
    <source>
        <dbReference type="EMBL" id="KAJ5520298.1"/>
    </source>
</evidence>
<keyword evidence="2" id="KW-0732">Signal</keyword>
<evidence type="ECO:0000313" key="4">
    <source>
        <dbReference type="Proteomes" id="UP001149954"/>
    </source>
</evidence>
<gene>
    <name evidence="3" type="ORF">N7463_000751</name>
</gene>
<accession>A0A9W9Y6K1</accession>
<evidence type="ECO:0000256" key="2">
    <source>
        <dbReference type="SAM" id="SignalP"/>
    </source>
</evidence>
<dbReference type="InterPro" id="IPR036770">
    <property type="entry name" value="Ankyrin_rpt-contain_sf"/>
</dbReference>
<feature type="signal peptide" evidence="2">
    <location>
        <begin position="1"/>
        <end position="21"/>
    </location>
</feature>
<feature type="chain" id="PRO_5040839438" description="Fungal N-terminal domain-containing protein" evidence="2">
    <location>
        <begin position="22"/>
        <end position="895"/>
    </location>
</feature>